<comment type="caution">
    <text evidence="3">The sequence shown here is derived from an EMBL/GenBank/DDBJ whole genome shotgun (WGS) entry which is preliminary data.</text>
</comment>
<sequence length="704" mass="83335">MLWRLSAIGSLNSQGVFMIKALLSLFEYLRDAWMLVDVDIGTIFTILIAVLPIVSWLVVKFYTHRKQRKLLKDLHPFYTFQEIQRATQYYVETKCQNVATSKHEEPGRGYAFATREKTIPFFLKKAFTPTEDECQFYMVLADSGMGKTTLLINLYLRYIGQFWGMTYQIKLFPLGFPDIDQKIAQIPEHERNTTILLLDAFDEDIKALDNYRPRLTELIKNTLDFREVVITCRTHFFPSEEEEPKETGVMRFGGEGGERVFYKLYLSPFDDKDIRTYLRKRFGWFRIWKKRKAHQIVKQSPNLMVRPMLLSYIDDLLQSDHQYTAPYLVYTELIARWIQREAHKIPSERRQRYEKELLTFSREIARDIYEHREERQGMLRIPGEAIHLFAEKHGIKLSEMEMKTRSLLNRDARGNYKFSHKSVLEYFLAEEAFFNADFRKELDFEGMDVAERFLEDMVLDRLTIPFFTEHEVSGEYRLHHGKLKLLTRLTPDLLANITFLKLDEWHATEDLLLFKGLKSLAHLQIGCLSSEHEQELRRMLPQCTVRVAGSLPLRRDPLNVSVKEAQEVFGLDDNWRPLQYIQNQYERQGDVVVDHATGLMWQQAGSDELGYKEVEQYVEALNRKQFAGYSDWRLPTIPELMSLLEPEKKHGDLYIDPVFDKKQAWCWSADRRTKGERSSESAWLVHFYRGLVYWSSLYRYTYVR</sequence>
<accession>A0A9D5JWU5</accession>
<proteinExistence type="predicted"/>
<keyword evidence="1" id="KW-1133">Transmembrane helix</keyword>
<evidence type="ECO:0000313" key="4">
    <source>
        <dbReference type="Proteomes" id="UP000649604"/>
    </source>
</evidence>
<protein>
    <submittedName>
        <fullName evidence="3">DUF1566 domain-containing protein</fullName>
    </submittedName>
</protein>
<dbReference type="EMBL" id="WJJP01000437">
    <property type="protein sequence ID" value="MBD3325594.1"/>
    <property type="molecule type" value="Genomic_DNA"/>
</dbReference>
<evidence type="ECO:0000256" key="1">
    <source>
        <dbReference type="SAM" id="Phobius"/>
    </source>
</evidence>
<keyword evidence="1" id="KW-0812">Transmembrane</keyword>
<evidence type="ECO:0000259" key="2">
    <source>
        <dbReference type="Pfam" id="PF07603"/>
    </source>
</evidence>
<dbReference type="SUPFAM" id="SSF52540">
    <property type="entry name" value="P-loop containing nucleoside triphosphate hydrolases"/>
    <property type="match status" value="1"/>
</dbReference>
<organism evidence="3 4">
    <name type="scientific">candidate division KSB3 bacterium</name>
    <dbReference type="NCBI Taxonomy" id="2044937"/>
    <lineage>
        <taxon>Bacteria</taxon>
        <taxon>candidate division KSB3</taxon>
    </lineage>
</organism>
<keyword evidence="1" id="KW-0472">Membrane</keyword>
<dbReference type="InterPro" id="IPR027417">
    <property type="entry name" value="P-loop_NTPase"/>
</dbReference>
<reference evidence="3" key="1">
    <citation type="submission" date="2019-11" db="EMBL/GenBank/DDBJ databases">
        <title>Microbial mats filling the niche in hypersaline microbial mats.</title>
        <authorList>
            <person name="Wong H.L."/>
            <person name="Macleod F.I."/>
            <person name="White R.A. III"/>
            <person name="Burns B.P."/>
        </authorList>
    </citation>
    <scope>NUCLEOTIDE SEQUENCE</scope>
    <source>
        <strain evidence="3">Rbin_158</strain>
    </source>
</reference>
<feature type="domain" description="Lcl C-terminal" evidence="2">
    <location>
        <begin position="591"/>
        <end position="704"/>
    </location>
</feature>
<feature type="transmembrane region" description="Helical" evidence="1">
    <location>
        <begin position="40"/>
        <end position="62"/>
    </location>
</feature>
<gene>
    <name evidence="3" type="ORF">GF339_13500</name>
</gene>
<dbReference type="Proteomes" id="UP000649604">
    <property type="component" value="Unassembled WGS sequence"/>
</dbReference>
<feature type="non-terminal residue" evidence="3">
    <location>
        <position position="704"/>
    </location>
</feature>
<name>A0A9D5JWU5_9BACT</name>
<dbReference type="AlphaFoldDB" id="A0A9D5JWU5"/>
<dbReference type="Pfam" id="PF07603">
    <property type="entry name" value="Lcl_C"/>
    <property type="match status" value="1"/>
</dbReference>
<evidence type="ECO:0000313" key="3">
    <source>
        <dbReference type="EMBL" id="MBD3325594.1"/>
    </source>
</evidence>
<dbReference type="InterPro" id="IPR011460">
    <property type="entry name" value="Lcl_C"/>
</dbReference>